<comment type="caution">
    <text evidence="11">The sequence shown here is derived from an EMBL/GenBank/DDBJ whole genome shotgun (WGS) entry which is preliminary data.</text>
</comment>
<keyword evidence="4" id="KW-0744">Spermatogenesis</keyword>
<dbReference type="SUPFAM" id="SSF47459">
    <property type="entry name" value="HLH, helix-loop-helix DNA-binding domain"/>
    <property type="match status" value="1"/>
</dbReference>
<dbReference type="GO" id="GO:0007283">
    <property type="term" value="P:spermatogenesis"/>
    <property type="evidence" value="ECO:0007669"/>
    <property type="project" value="UniProtKB-KW"/>
</dbReference>
<feature type="region of interest" description="Disordered" evidence="9">
    <location>
        <begin position="497"/>
        <end position="533"/>
    </location>
</feature>
<evidence type="ECO:0000259" key="10">
    <source>
        <dbReference type="PROSITE" id="PS50888"/>
    </source>
</evidence>
<evidence type="ECO:0000256" key="6">
    <source>
        <dbReference type="ARBA" id="ARBA00023125"/>
    </source>
</evidence>
<accession>A0AAN9B4X9</accession>
<sequence length="591" mass="63792">MDSLVGESCLTGKHSRDSNSSSPLVPELSIRMSPPHTEESNEVAKINSPKNTVFPLSVGDIPGPGFNNPVVNVMSPKCLMSQRSNSNTNKMSSLSPSRKRRASDEAVQKRKEDSLNLGEDTMDTTDEGFSSMNSSNNRSFDKESTEMKEDDRRSSDKSVGETNGMSEKETQVVIDSDAGDTGKNISSKIKAEVSSQIDRDREAASGLTGFVTLAARNGDSFQGGLALPSILSHHQNTPLNSCFPGSDGNWYQIISAGVPPVLTSQHLADNSKHTTTTTTTTTSKTSTTTTAGNSAFSFQTCNATSATTTNTTNSTNGAPITTPITTADPLLSFLQQYSAGSTDTPAPLPAIHLPLNLASTCGPPHTPRYIYATNPRTGQLLVLSSVGDLTGPQALQHHHQLQLQQQVMQAQQQQTNIQEKGTWKKPLGDNQQQNTLPTVSNGIAGKPAAKPGSLINQLLQNKLPCNINLKGVASQDENMPPVAAARELLALSSPARTQPLKQGGVPPPPLFNSSSDLPGEEPVRENHNMKERRRRARIKDACDLMRQLVPGMSDKTDKATVFEFSARYIHFLKNFVGTHHDKDFLIKYSPY</sequence>
<feature type="compositionally biased region" description="Polar residues" evidence="9">
    <location>
        <begin position="81"/>
        <end position="96"/>
    </location>
</feature>
<dbReference type="GO" id="GO:0005634">
    <property type="term" value="C:nucleus"/>
    <property type="evidence" value="ECO:0007669"/>
    <property type="project" value="UniProtKB-SubCell"/>
</dbReference>
<evidence type="ECO:0000256" key="1">
    <source>
        <dbReference type="ARBA" id="ARBA00004123"/>
    </source>
</evidence>
<evidence type="ECO:0000256" key="9">
    <source>
        <dbReference type="SAM" id="MobiDB-lite"/>
    </source>
</evidence>
<dbReference type="EMBL" id="JBAMIC010000012">
    <property type="protein sequence ID" value="KAK7099371.1"/>
    <property type="molecule type" value="Genomic_DNA"/>
</dbReference>
<dbReference type="PANTHER" id="PTHR15402:SF2">
    <property type="entry name" value="TRANSCRIPTION FACTOR LIKE 5"/>
    <property type="match status" value="1"/>
</dbReference>
<feature type="compositionally biased region" description="Basic and acidic residues" evidence="9">
    <location>
        <begin position="102"/>
        <end position="114"/>
    </location>
</feature>
<keyword evidence="3" id="KW-0221">Differentiation</keyword>
<evidence type="ECO:0000256" key="7">
    <source>
        <dbReference type="ARBA" id="ARBA00023163"/>
    </source>
</evidence>
<evidence type="ECO:0000256" key="2">
    <source>
        <dbReference type="ARBA" id="ARBA00022473"/>
    </source>
</evidence>
<dbReference type="Proteomes" id="UP001374579">
    <property type="component" value="Unassembled WGS sequence"/>
</dbReference>
<organism evidence="11 12">
    <name type="scientific">Littorina saxatilis</name>
    <dbReference type="NCBI Taxonomy" id="31220"/>
    <lineage>
        <taxon>Eukaryota</taxon>
        <taxon>Metazoa</taxon>
        <taxon>Spiralia</taxon>
        <taxon>Lophotrochozoa</taxon>
        <taxon>Mollusca</taxon>
        <taxon>Gastropoda</taxon>
        <taxon>Caenogastropoda</taxon>
        <taxon>Littorinimorpha</taxon>
        <taxon>Littorinoidea</taxon>
        <taxon>Littorinidae</taxon>
        <taxon>Littorina</taxon>
    </lineage>
</organism>
<dbReference type="PANTHER" id="PTHR15402">
    <property type="entry name" value="TRANSCRIPTION FACTOR-LIKE 5 PROTEIN"/>
    <property type="match status" value="1"/>
</dbReference>
<keyword evidence="8" id="KW-0539">Nucleus</keyword>
<keyword evidence="6" id="KW-0238">DNA-binding</keyword>
<gene>
    <name evidence="11" type="ORF">V1264_003518</name>
</gene>
<dbReference type="PROSITE" id="PS50888">
    <property type="entry name" value="BHLH"/>
    <property type="match status" value="1"/>
</dbReference>
<keyword evidence="5" id="KW-0805">Transcription regulation</keyword>
<feature type="region of interest" description="Disordered" evidence="9">
    <location>
        <begin position="77"/>
        <end position="170"/>
    </location>
</feature>
<proteinExistence type="predicted"/>
<dbReference type="InterPro" id="IPR036638">
    <property type="entry name" value="HLH_DNA-bd_sf"/>
</dbReference>
<dbReference type="Pfam" id="PF00010">
    <property type="entry name" value="HLH"/>
    <property type="match status" value="1"/>
</dbReference>
<feature type="region of interest" description="Disordered" evidence="9">
    <location>
        <begin position="1"/>
        <end position="46"/>
    </location>
</feature>
<dbReference type="Gene3D" id="4.10.280.10">
    <property type="entry name" value="Helix-loop-helix DNA-binding domain"/>
    <property type="match status" value="1"/>
</dbReference>
<evidence type="ECO:0000256" key="8">
    <source>
        <dbReference type="ARBA" id="ARBA00023242"/>
    </source>
</evidence>
<dbReference type="GO" id="GO:0000981">
    <property type="term" value="F:DNA-binding transcription factor activity, RNA polymerase II-specific"/>
    <property type="evidence" value="ECO:0007669"/>
    <property type="project" value="TreeGrafter"/>
</dbReference>
<evidence type="ECO:0000313" key="11">
    <source>
        <dbReference type="EMBL" id="KAK7099371.1"/>
    </source>
</evidence>
<dbReference type="GO" id="GO:0030154">
    <property type="term" value="P:cell differentiation"/>
    <property type="evidence" value="ECO:0007669"/>
    <property type="project" value="UniProtKB-KW"/>
</dbReference>
<evidence type="ECO:0000256" key="5">
    <source>
        <dbReference type="ARBA" id="ARBA00023015"/>
    </source>
</evidence>
<feature type="compositionally biased region" description="Basic and acidic residues" evidence="9">
    <location>
        <begin position="139"/>
        <end position="159"/>
    </location>
</feature>
<dbReference type="GO" id="GO:0000978">
    <property type="term" value="F:RNA polymerase II cis-regulatory region sequence-specific DNA binding"/>
    <property type="evidence" value="ECO:0007669"/>
    <property type="project" value="TreeGrafter"/>
</dbReference>
<keyword evidence="2" id="KW-0217">Developmental protein</keyword>
<dbReference type="SMART" id="SM00353">
    <property type="entry name" value="HLH"/>
    <property type="match status" value="1"/>
</dbReference>
<evidence type="ECO:0000256" key="4">
    <source>
        <dbReference type="ARBA" id="ARBA00022871"/>
    </source>
</evidence>
<evidence type="ECO:0000313" key="12">
    <source>
        <dbReference type="Proteomes" id="UP001374579"/>
    </source>
</evidence>
<evidence type="ECO:0000256" key="3">
    <source>
        <dbReference type="ARBA" id="ARBA00022782"/>
    </source>
</evidence>
<protein>
    <recommendedName>
        <fullName evidence="10">BHLH domain-containing protein</fullName>
    </recommendedName>
</protein>
<dbReference type="GO" id="GO:0046983">
    <property type="term" value="F:protein dimerization activity"/>
    <property type="evidence" value="ECO:0007669"/>
    <property type="project" value="InterPro"/>
</dbReference>
<dbReference type="CDD" id="cd19683">
    <property type="entry name" value="bHLH_SOHLH_like"/>
    <property type="match status" value="1"/>
</dbReference>
<dbReference type="InterPro" id="IPR011598">
    <property type="entry name" value="bHLH_dom"/>
</dbReference>
<comment type="subcellular location">
    <subcellularLocation>
        <location evidence="1">Nucleus</location>
    </subcellularLocation>
</comment>
<name>A0AAN9B4X9_9CAEN</name>
<keyword evidence="7" id="KW-0804">Transcription</keyword>
<dbReference type="AlphaFoldDB" id="A0AAN9B4X9"/>
<feature type="domain" description="BHLH" evidence="10">
    <location>
        <begin position="522"/>
        <end position="572"/>
    </location>
</feature>
<dbReference type="InterPro" id="IPR039583">
    <property type="entry name" value="TCFL5/SOLH1/2"/>
</dbReference>
<reference evidence="11 12" key="1">
    <citation type="submission" date="2024-02" db="EMBL/GenBank/DDBJ databases">
        <title>Chromosome-scale genome assembly of the rough periwinkle Littorina saxatilis.</title>
        <authorList>
            <person name="De Jode A."/>
            <person name="Faria R."/>
            <person name="Formenti G."/>
            <person name="Sims Y."/>
            <person name="Smith T.P."/>
            <person name="Tracey A."/>
            <person name="Wood J.M.D."/>
            <person name="Zagrodzka Z.B."/>
            <person name="Johannesson K."/>
            <person name="Butlin R.K."/>
            <person name="Leder E.H."/>
        </authorList>
    </citation>
    <scope>NUCLEOTIDE SEQUENCE [LARGE SCALE GENOMIC DNA]</scope>
    <source>
        <strain evidence="11">Snail1</strain>
        <tissue evidence="11">Muscle</tissue>
    </source>
</reference>
<keyword evidence="12" id="KW-1185">Reference proteome</keyword>